<reference evidence="1" key="1">
    <citation type="submission" date="2014-05" db="EMBL/GenBank/DDBJ databases">
        <authorList>
            <person name="Chronopoulou M."/>
        </authorList>
    </citation>
    <scope>NUCLEOTIDE SEQUENCE</scope>
    <source>
        <tissue evidence="1">Whole organism</tissue>
    </source>
</reference>
<dbReference type="EMBL" id="HACA01011847">
    <property type="protein sequence ID" value="CDW29208.1"/>
    <property type="molecule type" value="Transcribed_RNA"/>
</dbReference>
<organism evidence="1">
    <name type="scientific">Lepeophtheirus salmonis</name>
    <name type="common">Salmon louse</name>
    <name type="synonym">Caligus salmonis</name>
    <dbReference type="NCBI Taxonomy" id="72036"/>
    <lineage>
        <taxon>Eukaryota</taxon>
        <taxon>Metazoa</taxon>
        <taxon>Ecdysozoa</taxon>
        <taxon>Arthropoda</taxon>
        <taxon>Crustacea</taxon>
        <taxon>Multicrustacea</taxon>
        <taxon>Hexanauplia</taxon>
        <taxon>Copepoda</taxon>
        <taxon>Siphonostomatoida</taxon>
        <taxon>Caligidae</taxon>
        <taxon>Lepeophtheirus</taxon>
    </lineage>
</organism>
<proteinExistence type="predicted"/>
<protein>
    <submittedName>
        <fullName evidence="1">Uncharacterized protein</fullName>
    </submittedName>
</protein>
<dbReference type="AlphaFoldDB" id="A0A0K2TT54"/>
<sequence length="49" mass="5525">MFAIFSISTPNVINYIINAKLMGNHINHYSIPPQLNVITKNCIILILVN</sequence>
<evidence type="ECO:0000313" key="1">
    <source>
        <dbReference type="EMBL" id="CDW29208.1"/>
    </source>
</evidence>
<accession>A0A0K2TT54</accession>
<name>A0A0K2TT54_LEPSM</name>